<protein>
    <submittedName>
        <fullName evidence="6">DNA-binding transcriptional LysR family regulator</fullName>
    </submittedName>
</protein>
<dbReference type="Pfam" id="PF03466">
    <property type="entry name" value="LysR_substrate"/>
    <property type="match status" value="1"/>
</dbReference>
<dbReference type="GO" id="GO:0032993">
    <property type="term" value="C:protein-DNA complex"/>
    <property type="evidence" value="ECO:0007669"/>
    <property type="project" value="TreeGrafter"/>
</dbReference>
<evidence type="ECO:0000256" key="3">
    <source>
        <dbReference type="ARBA" id="ARBA00023125"/>
    </source>
</evidence>
<dbReference type="InterPro" id="IPR005119">
    <property type="entry name" value="LysR_subst-bd"/>
</dbReference>
<evidence type="ECO:0000256" key="2">
    <source>
        <dbReference type="ARBA" id="ARBA00023015"/>
    </source>
</evidence>
<dbReference type="SUPFAM" id="SSF53850">
    <property type="entry name" value="Periplasmic binding protein-like II"/>
    <property type="match status" value="1"/>
</dbReference>
<evidence type="ECO:0000256" key="4">
    <source>
        <dbReference type="ARBA" id="ARBA00023163"/>
    </source>
</evidence>
<dbReference type="InterPro" id="IPR036388">
    <property type="entry name" value="WH-like_DNA-bd_sf"/>
</dbReference>
<accession>A0A7W9AIJ6</accession>
<dbReference type="PANTHER" id="PTHR30346:SF17">
    <property type="entry name" value="LYSR FAMILY TRANSCRIPTIONAL REGULATOR"/>
    <property type="match status" value="1"/>
</dbReference>
<dbReference type="AlphaFoldDB" id="A0A7W9AIJ6"/>
<evidence type="ECO:0000256" key="1">
    <source>
        <dbReference type="ARBA" id="ARBA00009437"/>
    </source>
</evidence>
<name>A0A7W9AIJ6_9SPHN</name>
<dbReference type="RefSeq" id="WP_246350657.1">
    <property type="nucleotide sequence ID" value="NZ_JACIJC010000004.1"/>
</dbReference>
<sequence length="300" mass="33488">MGIVMELRHLRYFMAVAAARNFTRAANQLGMAQPPLSRQILELEQELGANLFERKSRPIALTDAGRLLLDLAHDTLNSVDRLKHAMRRYKENGRQRFVIGFVGSTIYGPVPTMLRSFRALAPELDIDLVEMNTLAQMKALKDGSVDAGIGRLIFEDSAIERQVLELEPLVVALPTDHPLAPDRSSVSILELLEDTLIVYPSEPRPSYADQILGLFRQYAATPQHIREVRELQTALGLVVARAGISIVPNAVRRLRRDDIAYRPISEPDAVSPIILSWRASDASPALNLLRSVWRDIDVSA</sequence>
<dbReference type="PANTHER" id="PTHR30346">
    <property type="entry name" value="TRANSCRIPTIONAL DUAL REGULATOR HCAR-RELATED"/>
    <property type="match status" value="1"/>
</dbReference>
<evidence type="ECO:0000313" key="7">
    <source>
        <dbReference type="Proteomes" id="UP000549617"/>
    </source>
</evidence>
<dbReference type="Gene3D" id="1.10.10.10">
    <property type="entry name" value="Winged helix-like DNA-binding domain superfamily/Winged helix DNA-binding domain"/>
    <property type="match status" value="1"/>
</dbReference>
<dbReference type="PRINTS" id="PR00039">
    <property type="entry name" value="HTHLYSR"/>
</dbReference>
<dbReference type="InterPro" id="IPR036390">
    <property type="entry name" value="WH_DNA-bd_sf"/>
</dbReference>
<reference evidence="6 7" key="1">
    <citation type="submission" date="2020-08" db="EMBL/GenBank/DDBJ databases">
        <title>Genomic Encyclopedia of Type Strains, Phase IV (KMG-IV): sequencing the most valuable type-strain genomes for metagenomic binning, comparative biology and taxonomic classification.</title>
        <authorList>
            <person name="Goeker M."/>
        </authorList>
    </citation>
    <scope>NUCLEOTIDE SEQUENCE [LARGE SCALE GENOMIC DNA]</scope>
    <source>
        <strain evidence="6 7">DSM 25079</strain>
    </source>
</reference>
<dbReference type="Pfam" id="PF00126">
    <property type="entry name" value="HTH_1"/>
    <property type="match status" value="1"/>
</dbReference>
<evidence type="ECO:0000259" key="5">
    <source>
        <dbReference type="PROSITE" id="PS50931"/>
    </source>
</evidence>
<dbReference type="GO" id="GO:0003677">
    <property type="term" value="F:DNA binding"/>
    <property type="evidence" value="ECO:0007669"/>
    <property type="project" value="UniProtKB-KW"/>
</dbReference>
<keyword evidence="3 6" id="KW-0238">DNA-binding</keyword>
<proteinExistence type="inferred from homology"/>
<dbReference type="Proteomes" id="UP000549617">
    <property type="component" value="Unassembled WGS sequence"/>
</dbReference>
<organism evidence="6 7">
    <name type="scientific">Sphingobium boeckii</name>
    <dbReference type="NCBI Taxonomy" id="1082345"/>
    <lineage>
        <taxon>Bacteria</taxon>
        <taxon>Pseudomonadati</taxon>
        <taxon>Pseudomonadota</taxon>
        <taxon>Alphaproteobacteria</taxon>
        <taxon>Sphingomonadales</taxon>
        <taxon>Sphingomonadaceae</taxon>
        <taxon>Sphingobium</taxon>
    </lineage>
</organism>
<dbReference type="InterPro" id="IPR000847">
    <property type="entry name" value="LysR_HTH_N"/>
</dbReference>
<dbReference type="Gene3D" id="3.40.190.10">
    <property type="entry name" value="Periplasmic binding protein-like II"/>
    <property type="match status" value="2"/>
</dbReference>
<dbReference type="PROSITE" id="PS50931">
    <property type="entry name" value="HTH_LYSR"/>
    <property type="match status" value="1"/>
</dbReference>
<comment type="similarity">
    <text evidence="1">Belongs to the LysR transcriptional regulatory family.</text>
</comment>
<keyword evidence="2" id="KW-0805">Transcription regulation</keyword>
<keyword evidence="7" id="KW-1185">Reference proteome</keyword>
<comment type="caution">
    <text evidence="6">The sequence shown here is derived from an EMBL/GenBank/DDBJ whole genome shotgun (WGS) entry which is preliminary data.</text>
</comment>
<evidence type="ECO:0000313" key="6">
    <source>
        <dbReference type="EMBL" id="MBB5686332.1"/>
    </source>
</evidence>
<dbReference type="FunFam" id="1.10.10.10:FF:000001">
    <property type="entry name" value="LysR family transcriptional regulator"/>
    <property type="match status" value="1"/>
</dbReference>
<gene>
    <name evidence="6" type="ORF">FHS49_002356</name>
</gene>
<dbReference type="SUPFAM" id="SSF46785">
    <property type="entry name" value="Winged helix' DNA-binding domain"/>
    <property type="match status" value="1"/>
</dbReference>
<feature type="domain" description="HTH lysR-type" evidence="5">
    <location>
        <begin position="5"/>
        <end position="62"/>
    </location>
</feature>
<dbReference type="GO" id="GO:0003700">
    <property type="term" value="F:DNA-binding transcription factor activity"/>
    <property type="evidence" value="ECO:0007669"/>
    <property type="project" value="InterPro"/>
</dbReference>
<keyword evidence="4" id="KW-0804">Transcription</keyword>
<dbReference type="EMBL" id="JACIJC010000004">
    <property type="protein sequence ID" value="MBB5686332.1"/>
    <property type="molecule type" value="Genomic_DNA"/>
</dbReference>